<evidence type="ECO:0000256" key="3">
    <source>
        <dbReference type="ARBA" id="ARBA00022555"/>
    </source>
</evidence>
<feature type="domain" description="Exoribonuclease phosphorolytic" evidence="8">
    <location>
        <begin position="157"/>
        <end position="220"/>
    </location>
</feature>
<dbReference type="GO" id="GO:0031125">
    <property type="term" value="P:rRNA 3'-end processing"/>
    <property type="evidence" value="ECO:0007669"/>
    <property type="project" value="UniProtKB-ARBA"/>
</dbReference>
<dbReference type="InterPro" id="IPR050080">
    <property type="entry name" value="RNase_PH"/>
</dbReference>
<sequence>MNRQNRLPGEARPLIVERGASRHAEGSALIRLGHTHVLVTVSVEHKVPFHVRGKKTGWLMAEYDMLPRATHERVSRERNQSGGRRQEIQRLMGRALRTCVDLDLFRDKTLIVDADVLQADGGTRVASILGAYAALFDLSDRLIASGKLSEWPLRHEVGAVSVGLVDAGLLLDLDYQEDQGAHADLNVVATGSGQLLEVQGGAEGVPLDPQVFSEMVVLGLAGVQSLLSELRRQL</sequence>
<dbReference type="SUPFAM" id="SSF54211">
    <property type="entry name" value="Ribosomal protein S5 domain 2-like"/>
    <property type="match status" value="1"/>
</dbReference>
<keyword evidence="4 6" id="KW-0819">tRNA processing</keyword>
<accession>L0A4T6</accession>
<dbReference type="KEGG" id="dpd:Deipe_3438"/>
<dbReference type="PATRIC" id="fig|937777.3.peg.3450"/>
<evidence type="ECO:0000256" key="4">
    <source>
        <dbReference type="ARBA" id="ARBA00022694"/>
    </source>
</evidence>
<proteinExistence type="inferred from homology"/>
<protein>
    <recommendedName>
        <fullName evidence="6">Ribonuclease PH</fullName>
        <shortName evidence="6">RNase PH</shortName>
        <ecNumber evidence="6">2.7.7.56</ecNumber>
    </recommendedName>
    <alternativeName>
        <fullName evidence="6">tRNA nucleotidyltransferase</fullName>
    </alternativeName>
</protein>
<evidence type="ECO:0000256" key="5">
    <source>
        <dbReference type="ARBA" id="ARBA00022884"/>
    </source>
</evidence>
<dbReference type="GO" id="GO:0016075">
    <property type="term" value="P:rRNA catabolic process"/>
    <property type="evidence" value="ECO:0007669"/>
    <property type="project" value="UniProtKB-UniRule"/>
</dbReference>
<dbReference type="InterPro" id="IPR027408">
    <property type="entry name" value="PNPase/RNase_PH_dom_sf"/>
</dbReference>
<comment type="function">
    <text evidence="6">Phosphorolytic 3'-5' exoribonuclease that plays an important role in tRNA 3'-end maturation. Removes nucleotide residues following the 3'-CCA terminus of tRNAs; can also add nucleotides to the ends of RNA molecules by using nucleoside diphosphates as substrates, but this may not be physiologically important. Probably plays a role in initiation of 16S rRNA degradation (leading to ribosome degradation) during starvation.</text>
</comment>
<dbReference type="OrthoDB" id="9802265at2"/>
<dbReference type="GO" id="GO:0000175">
    <property type="term" value="F:3'-5'-RNA exonuclease activity"/>
    <property type="evidence" value="ECO:0007669"/>
    <property type="project" value="UniProtKB-UniRule"/>
</dbReference>
<dbReference type="RefSeq" id="WP_015237169.1">
    <property type="nucleotide sequence ID" value="NC_019793.1"/>
</dbReference>
<dbReference type="InterPro" id="IPR015847">
    <property type="entry name" value="ExoRNase_PH_dom2"/>
</dbReference>
<dbReference type="InterPro" id="IPR018336">
    <property type="entry name" value="RNase_PH_CS"/>
</dbReference>
<dbReference type="SUPFAM" id="SSF55666">
    <property type="entry name" value="Ribonuclease PH domain 2-like"/>
    <property type="match status" value="1"/>
</dbReference>
<dbReference type="PANTHER" id="PTHR11953:SF0">
    <property type="entry name" value="EXOSOME COMPLEX COMPONENT RRP41"/>
    <property type="match status" value="1"/>
</dbReference>
<dbReference type="Gene3D" id="3.30.230.70">
    <property type="entry name" value="GHMP Kinase, N-terminal domain"/>
    <property type="match status" value="1"/>
</dbReference>
<comment type="catalytic activity">
    <reaction evidence="6">
        <text>tRNA(n+1) + phosphate = tRNA(n) + a ribonucleoside 5'-diphosphate</text>
        <dbReference type="Rhea" id="RHEA:10628"/>
        <dbReference type="Rhea" id="RHEA-COMP:17343"/>
        <dbReference type="Rhea" id="RHEA-COMP:17344"/>
        <dbReference type="ChEBI" id="CHEBI:43474"/>
        <dbReference type="ChEBI" id="CHEBI:57930"/>
        <dbReference type="ChEBI" id="CHEBI:173114"/>
        <dbReference type="EC" id="2.7.7.56"/>
    </reaction>
</comment>
<evidence type="ECO:0000256" key="2">
    <source>
        <dbReference type="ARBA" id="ARBA00022552"/>
    </source>
</evidence>
<dbReference type="HOGENOM" id="CLU_050858_0_0_0"/>
<dbReference type="Proteomes" id="UP000010467">
    <property type="component" value="Chromosome"/>
</dbReference>
<keyword evidence="5" id="KW-0694">RNA-binding</keyword>
<comment type="similarity">
    <text evidence="1 6">Belongs to the RNase PH family.</text>
</comment>
<dbReference type="PANTHER" id="PTHR11953">
    <property type="entry name" value="EXOSOME COMPLEX COMPONENT"/>
    <property type="match status" value="1"/>
</dbReference>
<dbReference type="GO" id="GO:0000049">
    <property type="term" value="F:tRNA binding"/>
    <property type="evidence" value="ECO:0007669"/>
    <property type="project" value="UniProtKB-UniRule"/>
</dbReference>
<evidence type="ECO:0000259" key="7">
    <source>
        <dbReference type="Pfam" id="PF01138"/>
    </source>
</evidence>
<dbReference type="InterPro" id="IPR020568">
    <property type="entry name" value="Ribosomal_Su5_D2-typ_SF"/>
</dbReference>
<dbReference type="HAMAP" id="MF_00564">
    <property type="entry name" value="RNase_PH"/>
    <property type="match status" value="1"/>
</dbReference>
<dbReference type="GO" id="GO:0009022">
    <property type="term" value="F:tRNA nucleotidyltransferase activity"/>
    <property type="evidence" value="ECO:0007669"/>
    <property type="project" value="UniProtKB-UniRule"/>
</dbReference>
<dbReference type="FunFam" id="3.30.230.70:FF:000003">
    <property type="entry name" value="Ribonuclease PH"/>
    <property type="match status" value="1"/>
</dbReference>
<dbReference type="STRING" id="937777.Deipe_3438"/>
<dbReference type="GO" id="GO:0008033">
    <property type="term" value="P:tRNA processing"/>
    <property type="evidence" value="ECO:0007669"/>
    <property type="project" value="UniProtKB-UniRule"/>
</dbReference>
<dbReference type="EC" id="2.7.7.56" evidence="6"/>
<dbReference type="Pfam" id="PF01138">
    <property type="entry name" value="RNase_PH"/>
    <property type="match status" value="1"/>
</dbReference>
<dbReference type="PROSITE" id="PS01277">
    <property type="entry name" value="RIBONUCLEASE_PH"/>
    <property type="match status" value="1"/>
</dbReference>
<evidence type="ECO:0000256" key="1">
    <source>
        <dbReference type="ARBA" id="ARBA00006678"/>
    </source>
</evidence>
<dbReference type="InterPro" id="IPR001247">
    <property type="entry name" value="ExoRNase_PH_dom1"/>
</dbReference>
<keyword evidence="6" id="KW-0808">Transferase</keyword>
<keyword evidence="2 6" id="KW-0698">rRNA processing</keyword>
<name>L0A4T6_DEIPD</name>
<keyword evidence="10" id="KW-1185">Reference proteome</keyword>
<dbReference type="EMBL" id="CP003382">
    <property type="protein sequence ID" value="AFZ68871.1"/>
    <property type="molecule type" value="Genomic_DNA"/>
</dbReference>
<comment type="subunit">
    <text evidence="6">Homohexameric ring arranged as a trimer of dimers.</text>
</comment>
<dbReference type="eggNOG" id="COG0689">
    <property type="taxonomic scope" value="Bacteria"/>
</dbReference>
<feature type="binding site" evidence="6">
    <location>
        <position position="84"/>
    </location>
    <ligand>
        <name>phosphate</name>
        <dbReference type="ChEBI" id="CHEBI:43474"/>
        <note>substrate</note>
    </ligand>
</feature>
<dbReference type="InterPro" id="IPR002381">
    <property type="entry name" value="RNase_PH_bac-type"/>
</dbReference>
<dbReference type="NCBIfam" id="TIGR01966">
    <property type="entry name" value="RNasePH"/>
    <property type="match status" value="1"/>
</dbReference>
<dbReference type="InterPro" id="IPR036345">
    <property type="entry name" value="ExoRNase_PH_dom2_sf"/>
</dbReference>
<evidence type="ECO:0000259" key="8">
    <source>
        <dbReference type="Pfam" id="PF03725"/>
    </source>
</evidence>
<evidence type="ECO:0000313" key="9">
    <source>
        <dbReference type="EMBL" id="AFZ68871.1"/>
    </source>
</evidence>
<dbReference type="AlphaFoldDB" id="L0A4T6"/>
<dbReference type="Pfam" id="PF03725">
    <property type="entry name" value="RNase_PH_C"/>
    <property type="match status" value="1"/>
</dbReference>
<feature type="binding site" evidence="6">
    <location>
        <begin position="122"/>
        <end position="124"/>
    </location>
    <ligand>
        <name>phosphate</name>
        <dbReference type="ChEBI" id="CHEBI:43474"/>
        <note>substrate</note>
    </ligand>
</feature>
<keyword evidence="6" id="KW-0548">Nucleotidyltransferase</keyword>
<feature type="domain" description="Exoribonuclease phosphorolytic" evidence="7">
    <location>
        <begin position="10"/>
        <end position="137"/>
    </location>
</feature>
<keyword evidence="3 6" id="KW-0820">tRNA-binding</keyword>
<gene>
    <name evidence="6" type="primary">rph</name>
    <name evidence="9" type="ordered locus">Deipe_3438</name>
</gene>
<evidence type="ECO:0000256" key="6">
    <source>
        <dbReference type="HAMAP-Rule" id="MF_00564"/>
    </source>
</evidence>
<evidence type="ECO:0000313" key="10">
    <source>
        <dbReference type="Proteomes" id="UP000010467"/>
    </source>
</evidence>
<reference evidence="10" key="1">
    <citation type="submission" date="2012-03" db="EMBL/GenBank/DDBJ databases">
        <title>Complete sequence of chromosome of Deinococcus peraridilitoris DSM 19664.</title>
        <authorList>
            <person name="Lucas S."/>
            <person name="Copeland A."/>
            <person name="Lapidus A."/>
            <person name="Glavina del Rio T."/>
            <person name="Dalin E."/>
            <person name="Tice H."/>
            <person name="Bruce D."/>
            <person name="Goodwin L."/>
            <person name="Pitluck S."/>
            <person name="Peters L."/>
            <person name="Mikhailova N."/>
            <person name="Lu M."/>
            <person name="Kyrpides N."/>
            <person name="Mavromatis K."/>
            <person name="Ivanova N."/>
            <person name="Brettin T."/>
            <person name="Detter J.C."/>
            <person name="Han C."/>
            <person name="Larimer F."/>
            <person name="Land M."/>
            <person name="Hauser L."/>
            <person name="Markowitz V."/>
            <person name="Cheng J.-F."/>
            <person name="Hugenholtz P."/>
            <person name="Woyke T."/>
            <person name="Wu D."/>
            <person name="Pukall R."/>
            <person name="Steenblock K."/>
            <person name="Brambilla E."/>
            <person name="Klenk H.-P."/>
            <person name="Eisen J.A."/>
        </authorList>
    </citation>
    <scope>NUCLEOTIDE SEQUENCE [LARGE SCALE GENOMIC DNA]</scope>
    <source>
        <strain evidence="10">DSM 19664 / LMG 22246 / CIP 109416 / KR-200</strain>
    </source>
</reference>
<organism evidence="9 10">
    <name type="scientific">Deinococcus peraridilitoris (strain DSM 19664 / LMG 22246 / CIP 109416 / KR-200)</name>
    <dbReference type="NCBI Taxonomy" id="937777"/>
    <lineage>
        <taxon>Bacteria</taxon>
        <taxon>Thermotogati</taxon>
        <taxon>Deinococcota</taxon>
        <taxon>Deinococci</taxon>
        <taxon>Deinococcales</taxon>
        <taxon>Deinococcaceae</taxon>
        <taxon>Deinococcus</taxon>
    </lineage>
</organism>